<feature type="region of interest" description="Disordered" evidence="1">
    <location>
        <begin position="294"/>
        <end position="317"/>
    </location>
</feature>
<dbReference type="SUPFAM" id="SSF52129">
    <property type="entry name" value="Caspase-like"/>
    <property type="match status" value="1"/>
</dbReference>
<evidence type="ECO:0000256" key="1">
    <source>
        <dbReference type="SAM" id="MobiDB-lite"/>
    </source>
</evidence>
<feature type="compositionally biased region" description="Acidic residues" evidence="1">
    <location>
        <begin position="297"/>
        <end position="308"/>
    </location>
</feature>
<dbReference type="AlphaFoldDB" id="A0A7S4I6T3"/>
<dbReference type="Gene3D" id="3.40.50.1460">
    <property type="match status" value="1"/>
</dbReference>
<sequence>MHNAQYPLHTAVDAGGSVFDGLNHGDPYRPPLDPNGAPTNREADFFFAYATVPFNTAGVSDTGSVFLSSFAEQMRSNPRSSFVELINATNGSMMLTHGRPGKVRKTCYPQCCQAIGTLSKSLYFHVGEAQPIDPSDEAVQEIRDLLFATDRTYESDPDSDAAHEMEQARRDLLLHFQQFQAQAKRKRGEYHQALSGTTRGESAPDGVTELAAAIQRLAQLESPSDAVTLPTLIEACSKLSLAGDNTLSSLGDSIPVLRKQLDELSSSQPPQIRLLAPSFQHQAATRSSVLRALPTMSDDDDDDEDDDSAATSGSNIRHYPTASRSWTSVRVGEKLKLEFTAAPGTRGFFYLLHLSDNDSEFKVAFPNKRDTDNRVPEDGVLRIPSRYDEAIESAKEENMKRWLYFTGTNLERESFYLITSSQRLDKFPQVGDLPANMTSLPPKQARAIVVLLKRHALGSRLRALPTMEDNDDDAINMMVSSFKLISVAE</sequence>
<evidence type="ECO:0000313" key="2">
    <source>
        <dbReference type="EMBL" id="CAE2219923.1"/>
    </source>
</evidence>
<dbReference type="EMBL" id="HBKO01019047">
    <property type="protein sequence ID" value="CAE2219923.1"/>
    <property type="molecule type" value="Transcribed_RNA"/>
</dbReference>
<name>A0A7S4I6T3_9EUKA</name>
<reference evidence="2" key="1">
    <citation type="submission" date="2021-01" db="EMBL/GenBank/DDBJ databases">
        <authorList>
            <person name="Corre E."/>
            <person name="Pelletier E."/>
            <person name="Niang G."/>
            <person name="Scheremetjew M."/>
            <person name="Finn R."/>
            <person name="Kale V."/>
            <person name="Holt S."/>
            <person name="Cochrane G."/>
            <person name="Meng A."/>
            <person name="Brown T."/>
            <person name="Cohen L."/>
        </authorList>
    </citation>
    <scope>NUCLEOTIDE SEQUENCE</scope>
    <source>
        <strain evidence="2">UIO037</strain>
    </source>
</reference>
<dbReference type="InterPro" id="IPR029030">
    <property type="entry name" value="Caspase-like_dom_sf"/>
</dbReference>
<organism evidence="2">
    <name type="scientific">Prymnesium polylepis</name>
    <dbReference type="NCBI Taxonomy" id="72548"/>
    <lineage>
        <taxon>Eukaryota</taxon>
        <taxon>Haptista</taxon>
        <taxon>Haptophyta</taxon>
        <taxon>Prymnesiophyceae</taxon>
        <taxon>Prymnesiales</taxon>
        <taxon>Prymnesiaceae</taxon>
        <taxon>Prymnesium</taxon>
    </lineage>
</organism>
<protein>
    <submittedName>
        <fullName evidence="2">Uncharacterized protein</fullName>
    </submittedName>
</protein>
<proteinExistence type="predicted"/>
<accession>A0A7S4I6T3</accession>
<gene>
    <name evidence="2" type="ORF">CPOL0286_LOCUS8679</name>
</gene>